<accession>A0AAU7SZ82</accession>
<dbReference type="RefSeq" id="WP_349929113.1">
    <property type="nucleotide sequence ID" value="NZ_CP157981.1"/>
</dbReference>
<protein>
    <submittedName>
        <fullName evidence="1">Uncharacterized protein</fullName>
    </submittedName>
</protein>
<organism evidence="1">
    <name type="scientific">Acinetobacter sp. A1-4-2</name>
    <dbReference type="NCBI Taxonomy" id="3156489"/>
    <lineage>
        <taxon>Bacteria</taxon>
        <taxon>Pseudomonadati</taxon>
        <taxon>Pseudomonadota</taxon>
        <taxon>Gammaproteobacteria</taxon>
        <taxon>Moraxellales</taxon>
        <taxon>Moraxellaceae</taxon>
        <taxon>Acinetobacter</taxon>
    </lineage>
</organism>
<dbReference type="AlphaFoldDB" id="A0AAU7SZ82"/>
<name>A0AAU7SZ82_9GAMM</name>
<gene>
    <name evidence="1" type="ORF">ABJ384_04555</name>
</gene>
<sequence length="105" mass="12109">MKKYLFCVGIEFKKASDPSESYAYVTAYLGAKNIDEAIQRVEKQLEQEGNEILFVRGCWVVDSDCDDGFCPTDESKVLAKNDLLFNDQILFGKLQEWSIDNNYEY</sequence>
<evidence type="ECO:0000313" key="1">
    <source>
        <dbReference type="EMBL" id="XBU16450.1"/>
    </source>
</evidence>
<dbReference type="EMBL" id="CP157981">
    <property type="protein sequence ID" value="XBU16450.1"/>
    <property type="molecule type" value="Genomic_DNA"/>
</dbReference>
<proteinExistence type="predicted"/>
<reference evidence="1" key="1">
    <citation type="submission" date="2024-06" db="EMBL/GenBank/DDBJ databases">
        <authorList>
            <person name="Song Z."/>
        </authorList>
    </citation>
    <scope>NUCLEOTIDE SEQUENCE</scope>
    <source>
        <strain evidence="1">A1-4-2</strain>
    </source>
</reference>